<evidence type="ECO:0000259" key="10">
    <source>
        <dbReference type="Pfam" id="PF23358"/>
    </source>
</evidence>
<evidence type="ECO:0000259" key="9">
    <source>
        <dbReference type="Pfam" id="PF03345"/>
    </source>
</evidence>
<proteinExistence type="inferred from homology"/>
<keyword evidence="12" id="KW-1185">Reference proteome</keyword>
<dbReference type="GO" id="GO:0018279">
    <property type="term" value="P:protein N-linked glycosylation via asparagine"/>
    <property type="evidence" value="ECO:0007669"/>
    <property type="project" value="UniProtKB-UniRule"/>
</dbReference>
<dbReference type="UniPathway" id="UPA00378"/>
<dbReference type="InterPro" id="IPR055459">
    <property type="entry name" value="OST48_MD"/>
</dbReference>
<feature type="transmembrane region" description="Helical" evidence="8">
    <location>
        <begin position="389"/>
        <end position="410"/>
    </location>
</feature>
<dbReference type="OMA" id="NIATECG"/>
<evidence type="ECO:0000256" key="8">
    <source>
        <dbReference type="RuleBase" id="RU361142"/>
    </source>
</evidence>
<dbReference type="Proteomes" id="UP000039324">
    <property type="component" value="Unassembled WGS sequence"/>
</dbReference>
<protein>
    <recommendedName>
        <fullName evidence="8">Dolichyl-diphosphooligosaccharide--protein glycosyltransferase 48 kDa subunit</fullName>
        <shortName evidence="8">Oligosaccharyl transferase 48 kDa subunit</shortName>
    </recommendedName>
</protein>
<keyword evidence="7 8" id="KW-0472">Membrane</keyword>
<dbReference type="InterPro" id="IPR005013">
    <property type="entry name" value="DDOST_48_kDa_subunit"/>
</dbReference>
<evidence type="ECO:0000256" key="4">
    <source>
        <dbReference type="ARBA" id="ARBA00022692"/>
    </source>
</evidence>
<comment type="subcellular location">
    <subcellularLocation>
        <location evidence="8">Endoplasmic reticulum membrane</location>
        <topology evidence="8">Single-pass type I membrane protein</topology>
    </subcellularLocation>
    <subcellularLocation>
        <location evidence="1">Membrane</location>
        <topology evidence="1">Single-pass type I membrane protein</topology>
    </subcellularLocation>
</comment>
<organism evidence="11 12">
    <name type="scientific">Plasmodiophora brassicae</name>
    <name type="common">Clubroot disease agent</name>
    <dbReference type="NCBI Taxonomy" id="37360"/>
    <lineage>
        <taxon>Eukaryota</taxon>
        <taxon>Sar</taxon>
        <taxon>Rhizaria</taxon>
        <taxon>Endomyxa</taxon>
        <taxon>Phytomyxea</taxon>
        <taxon>Plasmodiophorida</taxon>
        <taxon>Plasmodiophoridae</taxon>
        <taxon>Plasmodiophora</taxon>
    </lineage>
</organism>
<dbReference type="Pfam" id="PF23358">
    <property type="entry name" value="OST48_MD"/>
    <property type="match status" value="1"/>
</dbReference>
<evidence type="ECO:0000256" key="5">
    <source>
        <dbReference type="ARBA" id="ARBA00022824"/>
    </source>
</evidence>
<feature type="domain" description="OST48 middle" evidence="10">
    <location>
        <begin position="278"/>
        <end position="413"/>
    </location>
</feature>
<comment type="similarity">
    <text evidence="3 8">Belongs to the DDOST 48 kDa subunit family.</text>
</comment>
<reference evidence="11 12" key="1">
    <citation type="submission" date="2015-02" db="EMBL/GenBank/DDBJ databases">
        <authorList>
            <person name="Chooi Y.-H."/>
        </authorList>
    </citation>
    <scope>NUCLEOTIDE SEQUENCE [LARGE SCALE GENOMIC DNA]</scope>
    <source>
        <strain evidence="11">E3</strain>
    </source>
</reference>
<dbReference type="InterPro" id="IPR055457">
    <property type="entry name" value="OST48_N"/>
</dbReference>
<evidence type="ECO:0000256" key="3">
    <source>
        <dbReference type="ARBA" id="ARBA00008743"/>
    </source>
</evidence>
<gene>
    <name evidence="11" type="ORF">PBRA_002973</name>
</gene>
<comment type="subunit">
    <text evidence="8">Component of the oligosaccharyltransferase (OST) complex.</text>
</comment>
<comment type="pathway">
    <text evidence="2 8">Protein modification; protein glycosylation.</text>
</comment>
<evidence type="ECO:0000256" key="6">
    <source>
        <dbReference type="ARBA" id="ARBA00022989"/>
    </source>
</evidence>
<sequence length="414" mass="45860">MWARLMFLLLAAAAVLGAPSPPSPSTLVVVSNGAQRSELSGWVRGLTDRFHHRVTVVDAQSRKTSGVYLIEYGERLYDNLAIFAPNDVYTVSEIVKFVELGGNVLVATSKPQKALRELANRCGFDFDADDTVVNDDSHPLRIDFAGPAFGVVSRNAIGIVDHKPVAYRGIAQVRSQMSASEMALVVLPGQVSTYSSVPGEKSIESAGDEVVLISALQARNNARITITGSSELFSDAFAAIPSCGNREFALQLSAWTFGQRGQLRASNVHHHRVDRPGDKVPPKQYTVNDTVVYHVDIETFDGESNKWKPFVANDVQLEFVMMDPYIRLGLQASKSGHYTATFTVPDIYGVYKFRVEYERHGLSTLSLSTIVPVHPKRHDEYERFIFAAYPYYTSVFSMMGGFLLFAIVYLHHKD</sequence>
<comment type="function">
    <text evidence="8">Subunit of the oligosaccharyl transferase (OST) complex that catalyzes the initial transfer of a defined glycan (Glc(3)Man(9)GlcNAc(2) in eukaryotes) from the lipid carrier dolichol-pyrophosphate to an asparagine residue within an Asn-X-Ser/Thr consensus motif in nascent polypeptide chains, the first step in protein N-glycosylation. N-glycosylation occurs cotranslationally and the complex associates with the Sec61 complex at the channel-forming translocon complex that mediates protein translocation across the endoplasmic reticulum (ER).</text>
</comment>
<evidence type="ECO:0000256" key="2">
    <source>
        <dbReference type="ARBA" id="ARBA00004922"/>
    </source>
</evidence>
<feature type="chain" id="PRO_5005118131" description="Dolichyl-diphosphooligosaccharide--protein glycosyltransferase 48 kDa subunit" evidence="8">
    <location>
        <begin position="18"/>
        <end position="414"/>
    </location>
</feature>
<feature type="domain" description="OST48 N-terminal" evidence="9">
    <location>
        <begin position="25"/>
        <end position="256"/>
    </location>
</feature>
<dbReference type="STRING" id="37360.A0A0G4J6J6"/>
<name>A0A0G4J6J6_PLABS</name>
<keyword evidence="4 8" id="KW-0812">Transmembrane</keyword>
<dbReference type="OrthoDB" id="29105at2759"/>
<evidence type="ECO:0000313" key="12">
    <source>
        <dbReference type="Proteomes" id="UP000039324"/>
    </source>
</evidence>
<accession>A0A0G4J6J6</accession>
<dbReference type="PANTHER" id="PTHR10830:SF0">
    <property type="entry name" value="DOLICHYL-DIPHOSPHOOLIGOSACCHARIDE--PROTEIN GLYCOSYLTRANSFERASE 48 KDA SUBUNIT"/>
    <property type="match status" value="1"/>
</dbReference>
<dbReference type="AlphaFoldDB" id="A0A0G4J6J6"/>
<dbReference type="PANTHER" id="PTHR10830">
    <property type="entry name" value="DOLICHYL-DIPHOSPHOOLIGOSACCHARIDE--PROTEIN GLYCOSYLTRANSFERASE 48 KDA SUBUNIT"/>
    <property type="match status" value="1"/>
</dbReference>
<feature type="signal peptide" evidence="8">
    <location>
        <begin position="1"/>
        <end position="17"/>
    </location>
</feature>
<keyword evidence="5 8" id="KW-0256">Endoplasmic reticulum</keyword>
<evidence type="ECO:0000256" key="1">
    <source>
        <dbReference type="ARBA" id="ARBA00004479"/>
    </source>
</evidence>
<keyword evidence="8" id="KW-0732">Signal</keyword>
<evidence type="ECO:0000313" key="11">
    <source>
        <dbReference type="EMBL" id="CEP03213.1"/>
    </source>
</evidence>
<keyword evidence="6 8" id="KW-1133">Transmembrane helix</keyword>
<evidence type="ECO:0000256" key="7">
    <source>
        <dbReference type="ARBA" id="ARBA00023136"/>
    </source>
</evidence>
<dbReference type="Pfam" id="PF03345">
    <property type="entry name" value="OST48_N"/>
    <property type="match status" value="1"/>
</dbReference>
<dbReference type="GO" id="GO:0008250">
    <property type="term" value="C:oligosaccharyltransferase complex"/>
    <property type="evidence" value="ECO:0007669"/>
    <property type="project" value="TreeGrafter"/>
</dbReference>
<dbReference type="EMBL" id="CDSF01000144">
    <property type="protein sequence ID" value="CEP03213.1"/>
    <property type="molecule type" value="Genomic_DNA"/>
</dbReference>